<sequence>MTSIAPASRFALKEWAAVCAALATGRQMMLLRKGGILEETGSFEVAHRQFWLYPTQFHQSADQFVDGARPLLETVAAAEPARGQLRLTHLAVVEDVYQLDDEALLPKLADWHVLAPHVLEQRFNYREPGLYALTVRVYERSSPHELAEAPEFAGCKSWVDLGTDLPADDLTPVLVEDAFSARAEQIRSRLSGNS</sequence>
<dbReference type="Proteomes" id="UP000320496">
    <property type="component" value="Chromosome"/>
</dbReference>
<gene>
    <name evidence="1" type="ORF">Mal4_15380</name>
</gene>
<protein>
    <recommendedName>
        <fullName evidence="3">DUF1802 family protein</fullName>
    </recommendedName>
</protein>
<dbReference type="Pfam" id="PF08819">
    <property type="entry name" value="DUF1802"/>
    <property type="match status" value="1"/>
</dbReference>
<proteinExistence type="predicted"/>
<dbReference type="EMBL" id="CP036275">
    <property type="protein sequence ID" value="QDU37228.1"/>
    <property type="molecule type" value="Genomic_DNA"/>
</dbReference>
<organism evidence="1 2">
    <name type="scientific">Maioricimonas rarisocia</name>
    <dbReference type="NCBI Taxonomy" id="2528026"/>
    <lineage>
        <taxon>Bacteria</taxon>
        <taxon>Pseudomonadati</taxon>
        <taxon>Planctomycetota</taxon>
        <taxon>Planctomycetia</taxon>
        <taxon>Planctomycetales</taxon>
        <taxon>Planctomycetaceae</taxon>
        <taxon>Maioricimonas</taxon>
    </lineage>
</organism>
<evidence type="ECO:0000313" key="2">
    <source>
        <dbReference type="Proteomes" id="UP000320496"/>
    </source>
</evidence>
<evidence type="ECO:0008006" key="3">
    <source>
        <dbReference type="Google" id="ProtNLM"/>
    </source>
</evidence>
<dbReference type="KEGG" id="mri:Mal4_15380"/>
<name>A0A517Z417_9PLAN</name>
<dbReference type="AlphaFoldDB" id="A0A517Z417"/>
<keyword evidence="2" id="KW-1185">Reference proteome</keyword>
<reference evidence="1 2" key="1">
    <citation type="submission" date="2019-02" db="EMBL/GenBank/DDBJ databases">
        <title>Deep-cultivation of Planctomycetes and their phenomic and genomic characterization uncovers novel biology.</title>
        <authorList>
            <person name="Wiegand S."/>
            <person name="Jogler M."/>
            <person name="Boedeker C."/>
            <person name="Pinto D."/>
            <person name="Vollmers J."/>
            <person name="Rivas-Marin E."/>
            <person name="Kohn T."/>
            <person name="Peeters S.H."/>
            <person name="Heuer A."/>
            <person name="Rast P."/>
            <person name="Oberbeckmann S."/>
            <person name="Bunk B."/>
            <person name="Jeske O."/>
            <person name="Meyerdierks A."/>
            <person name="Storesund J.E."/>
            <person name="Kallscheuer N."/>
            <person name="Luecker S."/>
            <person name="Lage O.M."/>
            <person name="Pohl T."/>
            <person name="Merkel B.J."/>
            <person name="Hornburger P."/>
            <person name="Mueller R.-W."/>
            <person name="Bruemmer F."/>
            <person name="Labrenz M."/>
            <person name="Spormann A.M."/>
            <person name="Op den Camp H."/>
            <person name="Overmann J."/>
            <person name="Amann R."/>
            <person name="Jetten M.S.M."/>
            <person name="Mascher T."/>
            <person name="Medema M.H."/>
            <person name="Devos D.P."/>
            <person name="Kaster A.-K."/>
            <person name="Ovreas L."/>
            <person name="Rohde M."/>
            <person name="Galperin M.Y."/>
            <person name="Jogler C."/>
        </authorList>
    </citation>
    <scope>NUCLEOTIDE SEQUENCE [LARGE SCALE GENOMIC DNA]</scope>
    <source>
        <strain evidence="1 2">Mal4</strain>
    </source>
</reference>
<accession>A0A517Z417</accession>
<dbReference type="InterPro" id="IPR014923">
    <property type="entry name" value="DUF1802"/>
</dbReference>
<evidence type="ECO:0000313" key="1">
    <source>
        <dbReference type="EMBL" id="QDU37228.1"/>
    </source>
</evidence>